<evidence type="ECO:0008006" key="4">
    <source>
        <dbReference type="Google" id="ProtNLM"/>
    </source>
</evidence>
<dbReference type="AlphaFoldDB" id="A3K056"/>
<evidence type="ECO:0000313" key="2">
    <source>
        <dbReference type="EMBL" id="EBA09171.1"/>
    </source>
</evidence>
<dbReference type="Proteomes" id="UP000005713">
    <property type="component" value="Unassembled WGS sequence"/>
</dbReference>
<comment type="caution">
    <text evidence="2">The sequence shown here is derived from an EMBL/GenBank/DDBJ whole genome shotgun (WGS) entry which is preliminary data.</text>
</comment>
<sequence>MAEPGKTELGKDEKKKAKGKDAQLVLRLDREDRDDFIALCKEMDTSASREVRRFIRDFLKRNG</sequence>
<dbReference type="eggNOG" id="ENOG50339TK">
    <property type="taxonomic scope" value="Bacteria"/>
</dbReference>
<organism evidence="2 3">
    <name type="scientific">Sagittula stellata (strain ATCC 700073 / DSM 11524 / E-37)</name>
    <dbReference type="NCBI Taxonomy" id="388399"/>
    <lineage>
        <taxon>Bacteria</taxon>
        <taxon>Pseudomonadati</taxon>
        <taxon>Pseudomonadota</taxon>
        <taxon>Alphaproteobacteria</taxon>
        <taxon>Rhodobacterales</taxon>
        <taxon>Roseobacteraceae</taxon>
        <taxon>Sagittula</taxon>
    </lineage>
</organism>
<keyword evidence="3" id="KW-1185">Reference proteome</keyword>
<evidence type="ECO:0000313" key="3">
    <source>
        <dbReference type="Proteomes" id="UP000005713"/>
    </source>
</evidence>
<reference evidence="2 3" key="1">
    <citation type="submission" date="2006-06" db="EMBL/GenBank/DDBJ databases">
        <authorList>
            <person name="Moran M.A."/>
            <person name="Ferriera S."/>
            <person name="Johnson J."/>
            <person name="Kravitz S."/>
            <person name="Beeson K."/>
            <person name="Sutton G."/>
            <person name="Rogers Y.-H."/>
            <person name="Friedman R."/>
            <person name="Frazier M."/>
            <person name="Venter J.C."/>
        </authorList>
    </citation>
    <scope>NUCLEOTIDE SEQUENCE [LARGE SCALE GENOMIC DNA]</scope>
    <source>
        <strain evidence="2 3">E-37</strain>
    </source>
</reference>
<gene>
    <name evidence="2" type="ORF">SSE37_23054</name>
</gene>
<feature type="region of interest" description="Disordered" evidence="1">
    <location>
        <begin position="1"/>
        <end position="21"/>
    </location>
</feature>
<name>A3K056_SAGS3</name>
<dbReference type="RefSeq" id="WP_005856610.1">
    <property type="nucleotide sequence ID" value="NZ_AAYA01000003.1"/>
</dbReference>
<accession>A3K056</accession>
<dbReference type="EMBL" id="AAYA01000003">
    <property type="protein sequence ID" value="EBA09171.1"/>
    <property type="molecule type" value="Genomic_DNA"/>
</dbReference>
<protein>
    <recommendedName>
        <fullName evidence="4">Ribbon-helix-helix protein CopG domain-containing protein</fullName>
    </recommendedName>
</protein>
<proteinExistence type="predicted"/>
<evidence type="ECO:0000256" key="1">
    <source>
        <dbReference type="SAM" id="MobiDB-lite"/>
    </source>
</evidence>